<dbReference type="Gene3D" id="1.20.5.1930">
    <property type="match status" value="1"/>
</dbReference>
<dbReference type="InterPro" id="IPR036890">
    <property type="entry name" value="HATPase_C_sf"/>
</dbReference>
<keyword evidence="7" id="KW-0067">ATP-binding</keyword>
<dbReference type="PANTHER" id="PTHR24421:SF10">
    <property type="entry name" value="NITRATE_NITRITE SENSOR PROTEIN NARQ"/>
    <property type="match status" value="1"/>
</dbReference>
<keyword evidence="10" id="KW-0812">Transmembrane</keyword>
<evidence type="ECO:0000256" key="3">
    <source>
        <dbReference type="ARBA" id="ARBA00022553"/>
    </source>
</evidence>
<dbReference type="EC" id="2.7.13.3" evidence="2"/>
<evidence type="ECO:0000313" key="12">
    <source>
        <dbReference type="EMBL" id="QUF06765.1"/>
    </source>
</evidence>
<keyword evidence="8" id="KW-0902">Two-component regulatory system</keyword>
<evidence type="ECO:0000256" key="6">
    <source>
        <dbReference type="ARBA" id="ARBA00022777"/>
    </source>
</evidence>
<organism evidence="12 13">
    <name type="scientific">Actinosynnema pretiosum subsp. pretiosum</name>
    <dbReference type="NCBI Taxonomy" id="103721"/>
    <lineage>
        <taxon>Bacteria</taxon>
        <taxon>Bacillati</taxon>
        <taxon>Actinomycetota</taxon>
        <taxon>Actinomycetes</taxon>
        <taxon>Pseudonocardiales</taxon>
        <taxon>Pseudonocardiaceae</taxon>
        <taxon>Actinosynnema</taxon>
    </lineage>
</organism>
<comment type="catalytic activity">
    <reaction evidence="1">
        <text>ATP + protein L-histidine = ADP + protein N-phospho-L-histidine.</text>
        <dbReference type="EC" id="2.7.13.3"/>
    </reaction>
</comment>
<dbReference type="InterPro" id="IPR050482">
    <property type="entry name" value="Sensor_HK_TwoCompSys"/>
</dbReference>
<dbReference type="GO" id="GO:0046983">
    <property type="term" value="F:protein dimerization activity"/>
    <property type="evidence" value="ECO:0007669"/>
    <property type="project" value="InterPro"/>
</dbReference>
<feature type="transmembrane region" description="Helical" evidence="10">
    <location>
        <begin position="82"/>
        <end position="102"/>
    </location>
</feature>
<evidence type="ECO:0000259" key="11">
    <source>
        <dbReference type="Pfam" id="PF07730"/>
    </source>
</evidence>
<dbReference type="Gene3D" id="3.30.565.10">
    <property type="entry name" value="Histidine kinase-like ATPase, C-terminal domain"/>
    <property type="match status" value="1"/>
</dbReference>
<feature type="transmembrane region" description="Helical" evidence="10">
    <location>
        <begin position="47"/>
        <end position="70"/>
    </location>
</feature>
<feature type="domain" description="Signal transduction histidine kinase subgroup 3 dimerisation and phosphoacceptor" evidence="11">
    <location>
        <begin position="160"/>
        <end position="221"/>
    </location>
</feature>
<evidence type="ECO:0000256" key="10">
    <source>
        <dbReference type="SAM" id="Phobius"/>
    </source>
</evidence>
<keyword evidence="10" id="KW-0472">Membrane</keyword>
<feature type="region of interest" description="Disordered" evidence="9">
    <location>
        <begin position="302"/>
        <end position="321"/>
    </location>
</feature>
<evidence type="ECO:0000256" key="5">
    <source>
        <dbReference type="ARBA" id="ARBA00022741"/>
    </source>
</evidence>
<dbReference type="CDD" id="cd16917">
    <property type="entry name" value="HATPase_UhpB-NarQ-NarX-like"/>
    <property type="match status" value="1"/>
</dbReference>
<dbReference type="GO" id="GO:0005524">
    <property type="term" value="F:ATP binding"/>
    <property type="evidence" value="ECO:0007669"/>
    <property type="project" value="UniProtKB-KW"/>
</dbReference>
<dbReference type="EMBL" id="CP073249">
    <property type="protein sequence ID" value="QUF06765.1"/>
    <property type="molecule type" value="Genomic_DNA"/>
</dbReference>
<feature type="region of interest" description="Disordered" evidence="9">
    <location>
        <begin position="336"/>
        <end position="369"/>
    </location>
</feature>
<reference evidence="12" key="1">
    <citation type="submission" date="2021-04" db="EMBL/GenBank/DDBJ databases">
        <title>Genomic sequence of Actinosynnema pretiosum subsp. pretiosum ATCC 31280 (C-14919).</title>
        <authorList>
            <person name="Bai L."/>
            <person name="Wang X."/>
            <person name="Xiao Y."/>
        </authorList>
    </citation>
    <scope>NUCLEOTIDE SEQUENCE</scope>
    <source>
        <strain evidence="12">ATCC 31280</strain>
    </source>
</reference>
<dbReference type="InterPro" id="IPR011712">
    <property type="entry name" value="Sig_transdc_His_kin_sub3_dim/P"/>
</dbReference>
<keyword evidence="5" id="KW-0547">Nucleotide-binding</keyword>
<proteinExistence type="predicted"/>
<feature type="compositionally biased region" description="Pro residues" evidence="9">
    <location>
        <begin position="302"/>
        <end position="315"/>
    </location>
</feature>
<gene>
    <name evidence="12" type="ORF">KCV87_12345</name>
</gene>
<evidence type="ECO:0000256" key="7">
    <source>
        <dbReference type="ARBA" id="ARBA00022840"/>
    </source>
</evidence>
<dbReference type="GO" id="GO:0016020">
    <property type="term" value="C:membrane"/>
    <property type="evidence" value="ECO:0007669"/>
    <property type="project" value="InterPro"/>
</dbReference>
<dbReference type="GO" id="GO:0000155">
    <property type="term" value="F:phosphorelay sensor kinase activity"/>
    <property type="evidence" value="ECO:0007669"/>
    <property type="project" value="InterPro"/>
</dbReference>
<accession>A0AA45R6I6</accession>
<dbReference type="SUPFAM" id="SSF55874">
    <property type="entry name" value="ATPase domain of HSP90 chaperone/DNA topoisomerase II/histidine kinase"/>
    <property type="match status" value="1"/>
</dbReference>
<keyword evidence="3" id="KW-0597">Phosphoprotein</keyword>
<evidence type="ECO:0000256" key="4">
    <source>
        <dbReference type="ARBA" id="ARBA00022679"/>
    </source>
</evidence>
<evidence type="ECO:0000256" key="8">
    <source>
        <dbReference type="ARBA" id="ARBA00023012"/>
    </source>
</evidence>
<evidence type="ECO:0000256" key="9">
    <source>
        <dbReference type="SAM" id="MobiDB-lite"/>
    </source>
</evidence>
<evidence type="ECO:0000256" key="1">
    <source>
        <dbReference type="ARBA" id="ARBA00000085"/>
    </source>
</evidence>
<sequence>MTPPLTARSLAPPAAAAALVLLVDAGPYSWSEPLALLACAALPFHKAAPYACLPALAGGLGWPPAVVALYRVGRHDRPGPAATWVVVSSAAAATTSVVTQSLPVTQAVLTYAFTLFMAVMPTALGALLRMRQELTATLSEARRARTAELAAREEGARAAERARIAREIHDVVGHHATLMAVEAAALSATTPDPETRAAATRLRALAKASLTEMRATLGLLNAAPTPNTHHDLPTLVARATATGARITLTDRTTTPLPPSTSRAVFRLVQESLTNATKHAPGAPIRVLLAERSGTLVVQVLNAPPPHPAPSPPPPGGQGLHGLSERVALLGGTLTATPTPQGGFEVRANLPTTAPKAGGARRAPIGRETA</sequence>
<dbReference type="AlphaFoldDB" id="A0AA45R6I6"/>
<evidence type="ECO:0000313" key="13">
    <source>
        <dbReference type="Proteomes" id="UP000677152"/>
    </source>
</evidence>
<feature type="transmembrane region" description="Helical" evidence="10">
    <location>
        <begin position="108"/>
        <end position="128"/>
    </location>
</feature>
<keyword evidence="6 12" id="KW-0418">Kinase</keyword>
<dbReference type="Pfam" id="PF07730">
    <property type="entry name" value="HisKA_3"/>
    <property type="match status" value="1"/>
</dbReference>
<protein>
    <recommendedName>
        <fullName evidence="2">histidine kinase</fullName>
        <ecNumber evidence="2">2.7.13.3</ecNumber>
    </recommendedName>
</protein>
<evidence type="ECO:0000256" key="2">
    <source>
        <dbReference type="ARBA" id="ARBA00012438"/>
    </source>
</evidence>
<dbReference type="PANTHER" id="PTHR24421">
    <property type="entry name" value="NITRATE/NITRITE SENSOR PROTEIN NARX-RELATED"/>
    <property type="match status" value="1"/>
</dbReference>
<name>A0AA45R6I6_9PSEU</name>
<keyword evidence="4" id="KW-0808">Transferase</keyword>
<dbReference type="Proteomes" id="UP000677152">
    <property type="component" value="Chromosome"/>
</dbReference>
<keyword evidence="10" id="KW-1133">Transmembrane helix</keyword>